<accession>A0A850PRH6</accession>
<comment type="caution">
    <text evidence="2">The sequence shown here is derived from an EMBL/GenBank/DDBJ whole genome shotgun (WGS) entry which is preliminary data.</text>
</comment>
<name>A0A850PRH6_9MYCO</name>
<evidence type="ECO:0008006" key="4">
    <source>
        <dbReference type="Google" id="ProtNLM"/>
    </source>
</evidence>
<evidence type="ECO:0000313" key="2">
    <source>
        <dbReference type="EMBL" id="NVN52951.1"/>
    </source>
</evidence>
<feature type="chain" id="PRO_5032905180" description="Secreted protein" evidence="1">
    <location>
        <begin position="24"/>
        <end position="131"/>
    </location>
</feature>
<organism evidence="2 3">
    <name type="scientific">Mycolicibacterium hippocampi</name>
    <dbReference type="NCBI Taxonomy" id="659824"/>
    <lineage>
        <taxon>Bacteria</taxon>
        <taxon>Bacillati</taxon>
        <taxon>Actinomycetota</taxon>
        <taxon>Actinomycetes</taxon>
        <taxon>Mycobacteriales</taxon>
        <taxon>Mycobacteriaceae</taxon>
        <taxon>Mycolicibacterium</taxon>
    </lineage>
</organism>
<dbReference type="AlphaFoldDB" id="A0A850PRH6"/>
<gene>
    <name evidence="2" type="ORF">HLY00_2242</name>
</gene>
<reference evidence="2 3" key="1">
    <citation type="submission" date="2020-05" db="EMBL/GenBank/DDBJ databases">
        <title>Draft genome sequence of Mycobacterium hippocampi DL, isolated from European seabass, Dicentrarchus labrax, reared in fish farms.</title>
        <authorList>
            <person name="Stathopoulou P."/>
            <person name="Asimakis E."/>
            <person name="Tzokas K."/>
            <person name="Batargias C."/>
            <person name="Tsiamis G."/>
        </authorList>
    </citation>
    <scope>NUCLEOTIDE SEQUENCE [LARGE SCALE GENOMIC DNA]</scope>
    <source>
        <strain evidence="2 3">DL</strain>
    </source>
</reference>
<proteinExistence type="predicted"/>
<dbReference type="EMBL" id="JABFYL010000046">
    <property type="protein sequence ID" value="NVN52951.1"/>
    <property type="molecule type" value="Genomic_DNA"/>
</dbReference>
<keyword evidence="1" id="KW-0732">Signal</keyword>
<evidence type="ECO:0000313" key="3">
    <source>
        <dbReference type="Proteomes" id="UP000570517"/>
    </source>
</evidence>
<keyword evidence="3" id="KW-1185">Reference proteome</keyword>
<sequence>MLACAVTLAAVFTGVPGAPLAHAGPPPPCSFTLTAPQVVQVAGVATVTATLSPAECGPPAEPATSVACLQMQGGDGVPRCYPSDASGTAQVFLDLYVAGATYVATGRGCGAWIGQPPAPDCQPMGPFSATL</sequence>
<feature type="signal peptide" evidence="1">
    <location>
        <begin position="1"/>
        <end position="23"/>
    </location>
</feature>
<protein>
    <recommendedName>
        <fullName evidence="4">Secreted protein</fullName>
    </recommendedName>
</protein>
<evidence type="ECO:0000256" key="1">
    <source>
        <dbReference type="SAM" id="SignalP"/>
    </source>
</evidence>
<dbReference type="Proteomes" id="UP000570517">
    <property type="component" value="Unassembled WGS sequence"/>
</dbReference>